<reference evidence="2" key="1">
    <citation type="journal article" date="2020" name="Nat. Commun.">
        <title>Large-scale genome sequencing of mycorrhizal fungi provides insights into the early evolution of symbiotic traits.</title>
        <authorList>
            <person name="Miyauchi S."/>
            <person name="Kiss E."/>
            <person name="Kuo A."/>
            <person name="Drula E."/>
            <person name="Kohler A."/>
            <person name="Sanchez-Garcia M."/>
            <person name="Morin E."/>
            <person name="Andreopoulos B."/>
            <person name="Barry K.W."/>
            <person name="Bonito G."/>
            <person name="Buee M."/>
            <person name="Carver A."/>
            <person name="Chen C."/>
            <person name="Cichocki N."/>
            <person name="Clum A."/>
            <person name="Culley D."/>
            <person name="Crous P.W."/>
            <person name="Fauchery L."/>
            <person name="Girlanda M."/>
            <person name="Hayes R.D."/>
            <person name="Keri Z."/>
            <person name="LaButti K."/>
            <person name="Lipzen A."/>
            <person name="Lombard V."/>
            <person name="Magnuson J."/>
            <person name="Maillard F."/>
            <person name="Murat C."/>
            <person name="Nolan M."/>
            <person name="Ohm R.A."/>
            <person name="Pangilinan J."/>
            <person name="Pereira M.F."/>
            <person name="Perotto S."/>
            <person name="Peter M."/>
            <person name="Pfister S."/>
            <person name="Riley R."/>
            <person name="Sitrit Y."/>
            <person name="Stielow J.B."/>
            <person name="Szollosi G."/>
            <person name="Zifcakova L."/>
            <person name="Stursova M."/>
            <person name="Spatafora J.W."/>
            <person name="Tedersoo L."/>
            <person name="Vaario L.M."/>
            <person name="Yamada A."/>
            <person name="Yan M."/>
            <person name="Wang P."/>
            <person name="Xu J."/>
            <person name="Bruns T."/>
            <person name="Baldrian P."/>
            <person name="Vilgalys R."/>
            <person name="Dunand C."/>
            <person name="Henrissat B."/>
            <person name="Grigoriev I.V."/>
            <person name="Hibbett D."/>
            <person name="Nagy L.G."/>
            <person name="Martin F.M."/>
        </authorList>
    </citation>
    <scope>NUCLEOTIDE SEQUENCE</scope>
    <source>
        <strain evidence="2">UP504</strain>
    </source>
</reference>
<gene>
    <name evidence="2" type="ORF">BS47DRAFT_1357197</name>
</gene>
<sequence length="322" mass="35564">MESSTFTNTIVWVAQAGQPIIYKPDVGFQLTLLHCGQIVQDAAAEIAKHYFLSNPDPYKFDPGGVLAIHLKAGVPSQERVTQLAALTLHHLHTGLKVIAQLQSIDDNNLFRSHGYIGLVSQEVPTPGTLASGEGTQLPRPWFEMRNPQPSVDLLCLLAHTNQSMTPRALQPEFHNYQLEESNCIPAVLPMTSFLTWCDSWRAPLDSGCSDDGEPNDGGGEPPLPQKTREWGPLLRVAGWRTPQGGEAHLGKTLQLEWLNYRSRLMVPMPRLLHGVLKPAGFDPAGEIPTGWEYQCGPMPKTHQEPAIPWNMQIHSGTLGKKK</sequence>
<evidence type="ECO:0000313" key="2">
    <source>
        <dbReference type="EMBL" id="KAF9520800.1"/>
    </source>
</evidence>
<feature type="region of interest" description="Disordered" evidence="1">
    <location>
        <begin position="207"/>
        <end position="229"/>
    </location>
</feature>
<organism evidence="2 3">
    <name type="scientific">Hydnum rufescens UP504</name>
    <dbReference type="NCBI Taxonomy" id="1448309"/>
    <lineage>
        <taxon>Eukaryota</taxon>
        <taxon>Fungi</taxon>
        <taxon>Dikarya</taxon>
        <taxon>Basidiomycota</taxon>
        <taxon>Agaricomycotina</taxon>
        <taxon>Agaricomycetes</taxon>
        <taxon>Cantharellales</taxon>
        <taxon>Hydnaceae</taxon>
        <taxon>Hydnum</taxon>
    </lineage>
</organism>
<dbReference type="Proteomes" id="UP000886523">
    <property type="component" value="Unassembled WGS sequence"/>
</dbReference>
<protein>
    <submittedName>
        <fullName evidence="2">Uncharacterized protein</fullName>
    </submittedName>
</protein>
<proteinExistence type="predicted"/>
<comment type="caution">
    <text evidence="2">The sequence shown here is derived from an EMBL/GenBank/DDBJ whole genome shotgun (WGS) entry which is preliminary data.</text>
</comment>
<evidence type="ECO:0000313" key="3">
    <source>
        <dbReference type="Proteomes" id="UP000886523"/>
    </source>
</evidence>
<keyword evidence="3" id="KW-1185">Reference proteome</keyword>
<dbReference type="AlphaFoldDB" id="A0A9P6BCG2"/>
<accession>A0A9P6BCG2</accession>
<dbReference type="EMBL" id="MU128910">
    <property type="protein sequence ID" value="KAF9520800.1"/>
    <property type="molecule type" value="Genomic_DNA"/>
</dbReference>
<name>A0A9P6BCG2_9AGAM</name>
<evidence type="ECO:0000256" key="1">
    <source>
        <dbReference type="SAM" id="MobiDB-lite"/>
    </source>
</evidence>